<dbReference type="EMBL" id="JBHSQV010000142">
    <property type="protein sequence ID" value="MFC5986925.1"/>
    <property type="molecule type" value="Genomic_DNA"/>
</dbReference>
<reference evidence="4" key="1">
    <citation type="journal article" date="2019" name="Int. J. Syst. Evol. Microbiol.">
        <title>The Global Catalogue of Microorganisms (GCM) 10K type strain sequencing project: providing services to taxonomists for standard genome sequencing and annotation.</title>
        <authorList>
            <consortium name="The Broad Institute Genomics Platform"/>
            <consortium name="The Broad Institute Genome Sequencing Center for Infectious Disease"/>
            <person name="Wu L."/>
            <person name="Ma J."/>
        </authorList>
    </citation>
    <scope>NUCLEOTIDE SEQUENCE [LARGE SCALE GENOMIC DNA]</scope>
    <source>
        <strain evidence="4">CCM 8749</strain>
    </source>
</reference>
<evidence type="ECO:0000313" key="3">
    <source>
        <dbReference type="EMBL" id="MFC5986925.1"/>
    </source>
</evidence>
<name>A0ABW1IP98_9BACL</name>
<organism evidence="3 4">
    <name type="scientific">Marinicrinis lubricantis</name>
    <dbReference type="NCBI Taxonomy" id="2086470"/>
    <lineage>
        <taxon>Bacteria</taxon>
        <taxon>Bacillati</taxon>
        <taxon>Bacillota</taxon>
        <taxon>Bacilli</taxon>
        <taxon>Bacillales</taxon>
        <taxon>Paenibacillaceae</taxon>
    </lineage>
</organism>
<sequence>MDEGDQTTSTIVVGLLCASSVYVTNSLLPAIIFHMLWNSIAFLL</sequence>
<gene>
    <name evidence="3" type="ORF">ACFPXP_10915</name>
</gene>
<accession>A0ABW1IP98</accession>
<dbReference type="InterPro" id="IPR003675">
    <property type="entry name" value="Rce1/LyrA-like_dom"/>
</dbReference>
<comment type="caution">
    <text evidence="3">The sequence shown here is derived from an EMBL/GenBank/DDBJ whole genome shotgun (WGS) entry which is preliminary data.</text>
</comment>
<dbReference type="RefSeq" id="WP_379894231.1">
    <property type="nucleotide sequence ID" value="NZ_JBHSQV010000142.1"/>
</dbReference>
<keyword evidence="1" id="KW-1133">Transmembrane helix</keyword>
<evidence type="ECO:0000256" key="1">
    <source>
        <dbReference type="SAM" id="Phobius"/>
    </source>
</evidence>
<feature type="domain" description="CAAX prenyl protease 2/Lysostaphin resistance protein A-like" evidence="2">
    <location>
        <begin position="7"/>
        <end position="40"/>
    </location>
</feature>
<evidence type="ECO:0000259" key="2">
    <source>
        <dbReference type="Pfam" id="PF02517"/>
    </source>
</evidence>
<keyword evidence="4" id="KW-1185">Reference proteome</keyword>
<dbReference type="Pfam" id="PF02517">
    <property type="entry name" value="Rce1-like"/>
    <property type="match status" value="1"/>
</dbReference>
<protein>
    <submittedName>
        <fullName evidence="3">Type II CAAX prenyl endopeptidase Rce1 family protein</fullName>
    </submittedName>
</protein>
<proteinExistence type="predicted"/>
<feature type="transmembrane region" description="Helical" evidence="1">
    <location>
        <begin position="12"/>
        <end position="37"/>
    </location>
</feature>
<keyword evidence="1" id="KW-0812">Transmembrane</keyword>
<evidence type="ECO:0000313" key="4">
    <source>
        <dbReference type="Proteomes" id="UP001596250"/>
    </source>
</evidence>
<dbReference type="Proteomes" id="UP001596250">
    <property type="component" value="Unassembled WGS sequence"/>
</dbReference>
<keyword evidence="1" id="KW-0472">Membrane</keyword>